<evidence type="ECO:0000313" key="2">
    <source>
        <dbReference type="Proteomes" id="UP000315095"/>
    </source>
</evidence>
<dbReference type="AlphaFoldDB" id="A0A4P5P601"/>
<organism evidence="1 2">
    <name type="scientific">Komagataeibacter diospyri</name>
    <dbReference type="NCBI Taxonomy" id="1932662"/>
    <lineage>
        <taxon>Bacteria</taxon>
        <taxon>Pseudomonadati</taxon>
        <taxon>Pseudomonadota</taxon>
        <taxon>Alphaproteobacteria</taxon>
        <taxon>Acetobacterales</taxon>
        <taxon>Acetobacteraceae</taxon>
        <taxon>Komagataeibacter</taxon>
    </lineage>
</organism>
<accession>A0A4P5P601</accession>
<keyword evidence="1" id="KW-0223">Dioxygenase</keyword>
<dbReference type="RefSeq" id="WP_141259617.1">
    <property type="nucleotide sequence ID" value="NZ_BDLU01000012.1"/>
</dbReference>
<dbReference type="SUPFAM" id="SSF51197">
    <property type="entry name" value="Clavaminate synthase-like"/>
    <property type="match status" value="1"/>
</dbReference>
<keyword evidence="1" id="KW-0560">Oxidoreductase</keyword>
<dbReference type="Proteomes" id="UP000315095">
    <property type="component" value="Unassembled WGS sequence"/>
</dbReference>
<dbReference type="GO" id="GO:0016706">
    <property type="term" value="F:2-oxoglutarate-dependent dioxygenase activity"/>
    <property type="evidence" value="ECO:0007669"/>
    <property type="project" value="UniProtKB-ARBA"/>
</dbReference>
<dbReference type="PANTHER" id="PTHR20883">
    <property type="entry name" value="PHYTANOYL-COA DIOXYGENASE DOMAIN CONTAINING 1"/>
    <property type="match status" value="1"/>
</dbReference>
<reference evidence="2" key="1">
    <citation type="submission" date="2017-01" db="EMBL/GenBank/DDBJ databases">
        <title>Komagataeibacter sp. MSKU9 whole genome sequencing project.</title>
        <authorList>
            <person name="Matsutani M."/>
            <person name="Naloka K."/>
            <person name="Theeragool G."/>
            <person name="Yakushi T."/>
            <person name="Matsushita K."/>
        </authorList>
    </citation>
    <scope>NUCLEOTIDE SEQUENCE [LARGE SCALE GENOMIC DNA]</scope>
    <source>
        <strain evidence="2">MSKU9</strain>
    </source>
</reference>
<dbReference type="InterPro" id="IPR008775">
    <property type="entry name" value="Phytyl_CoA_dOase-like"/>
</dbReference>
<gene>
    <name evidence="1" type="ORF">MSKU9_0323</name>
</gene>
<sequence length="282" mass="31401">MTGMIQSEYVNASTRQDFDRDGVVCLRQVISPQWIARLTDALPTAIRAAGPNHFRFENSGEAGLFFGDVLVWQRVPVFEEFMRTGPLAAVSGSLMHSRTVTFYHDFLLIKEAGTSKRTPWHQDQSYWCVGGTQALTIWMPLDTVPLETSLEFVKGSHRWGQLFEAVPFDPTSKFRGDRDGRPPLPDIDATPGDYDILRWAMEPGDCLVFHCRTLHAAPGNPAPSRSRRVLSTCWAGDDAHYVEIKSDIAPPVRGDNLMPGQPLACPTFPRILPVSCPSSETV</sequence>
<dbReference type="Gene3D" id="2.60.120.620">
    <property type="entry name" value="q2cbj1_9rhob like domain"/>
    <property type="match status" value="1"/>
</dbReference>
<protein>
    <submittedName>
        <fullName evidence="1">Phytanoyl-CoA dioxygenase</fullName>
    </submittedName>
</protein>
<dbReference type="GO" id="GO:0005506">
    <property type="term" value="F:iron ion binding"/>
    <property type="evidence" value="ECO:0007669"/>
    <property type="project" value="UniProtKB-ARBA"/>
</dbReference>
<evidence type="ECO:0000313" key="1">
    <source>
        <dbReference type="EMBL" id="GCE82182.1"/>
    </source>
</evidence>
<accession>A0A4V0WM24</accession>
<keyword evidence="2" id="KW-1185">Reference proteome</keyword>
<proteinExistence type="predicted"/>
<dbReference type="EMBL" id="BDLU01000012">
    <property type="protein sequence ID" value="GCE82182.1"/>
    <property type="molecule type" value="Genomic_DNA"/>
</dbReference>
<dbReference type="PANTHER" id="PTHR20883:SF49">
    <property type="entry name" value="PHYTANOYL-COA DIOXYGENASE"/>
    <property type="match status" value="1"/>
</dbReference>
<dbReference type="OrthoDB" id="2560571at2"/>
<name>A0A4P5P601_9PROT</name>
<dbReference type="Pfam" id="PF05721">
    <property type="entry name" value="PhyH"/>
    <property type="match status" value="1"/>
</dbReference>
<comment type="caution">
    <text evidence="1">The sequence shown here is derived from an EMBL/GenBank/DDBJ whole genome shotgun (WGS) entry which is preliminary data.</text>
</comment>